<accession>A0A4T0WZW7</accession>
<dbReference type="PANTHER" id="PTHR21708">
    <property type="entry name" value="PROBABLE 2-DEHYDROPANTOATE 2-REDUCTASE"/>
    <property type="match status" value="1"/>
</dbReference>
<evidence type="ECO:0000313" key="3">
    <source>
        <dbReference type="EMBL" id="TID25464.1"/>
    </source>
</evidence>
<dbReference type="AlphaFoldDB" id="A0A4T0WZW7"/>
<comment type="caution">
    <text evidence="3">The sequence shown here is derived from an EMBL/GenBank/DDBJ whole genome shotgun (WGS) entry which is preliminary data.</text>
</comment>
<dbReference type="STRING" id="52247.A0A4T0WZW7"/>
<feature type="coiled-coil region" evidence="1">
    <location>
        <begin position="620"/>
        <end position="674"/>
    </location>
</feature>
<dbReference type="GO" id="GO:0005737">
    <property type="term" value="C:cytoplasm"/>
    <property type="evidence" value="ECO:0007669"/>
    <property type="project" value="TreeGrafter"/>
</dbReference>
<protein>
    <recommendedName>
        <fullName evidence="5">Ketopantoate reductase C-terminal domain-containing protein</fullName>
    </recommendedName>
</protein>
<evidence type="ECO:0008006" key="5">
    <source>
        <dbReference type="Google" id="ProtNLM"/>
    </source>
</evidence>
<evidence type="ECO:0000256" key="1">
    <source>
        <dbReference type="SAM" id="Coils"/>
    </source>
</evidence>
<gene>
    <name evidence="3" type="ORF">CANINC_002942</name>
</gene>
<dbReference type="PANTHER" id="PTHR21708:SF25">
    <property type="entry name" value="PROTEIN PAM1-RELATED"/>
    <property type="match status" value="1"/>
</dbReference>
<dbReference type="EMBL" id="SELW01000482">
    <property type="protein sequence ID" value="TID25464.1"/>
    <property type="molecule type" value="Genomic_DNA"/>
</dbReference>
<keyword evidence="4" id="KW-1185">Reference proteome</keyword>
<dbReference type="Proteomes" id="UP000307173">
    <property type="component" value="Unassembled WGS sequence"/>
</dbReference>
<sequence length="702" mass="79178">MSSKPLVLTIGESPVCSFIAWRLSVGDFLIATIGSQVVTRNKDTVFWKSEKYADYDFKPVYNYQSNNPTLDTQQLPDIILLSASSAKELNEIPTNLKLKIKENTIILIDATYANGLENVLLHNVPNNVVLSVFSEVIVKTIEYDTRLVYQHVGNKVTTMIGTSISNPPTHIRQALKGNSSAGKQLIDITNNLQNNGVYPCTIVQPGVKPSINSFIWKQIFSFLVFGVLSLIYGNLNQDLGKFSVVKNLFKDLIELAANDCEGELPRKEDTQKVDMIFRQILDQHNQLHSRYKVESSNKSIESTGSETLEIPLCIYNFTGNFIHQIQLCFDQCLNQSIKLKISTPYVECINTFYQEINEVQSQKVFDWITKASYKAPIPVPISAPRRSLPINSSFNNSDTSLFNSTQNGSNTPLTPMSNTVPPGYTFYPEQNVMLPNGINPDVLRNPPIYPTKQMEQYANCAKKAEHPRFKDLPETEVNGKKVYFKQIKTLAYPSTKGSTAPEVLVQAQKHLYQYSNLNGIFETINNRYGTSDSLEVFKISSGFKPDADDEDEDIVLMKGNYQNGINSDADAGNSKSRNNNSSSEDDDDEDEVMADADETNMLPTEKEIKILALKNILTQRKAYDTEIEERGAQLKELESQQNEKHYDAQSYDSLKKVYQEVETLRKLCDEKVREIAADVRENVSDETDISVQHLLLEAARYD</sequence>
<feature type="compositionally biased region" description="Acidic residues" evidence="2">
    <location>
        <begin position="583"/>
        <end position="592"/>
    </location>
</feature>
<proteinExistence type="predicted"/>
<evidence type="ECO:0000313" key="4">
    <source>
        <dbReference type="Proteomes" id="UP000307173"/>
    </source>
</evidence>
<keyword evidence="1" id="KW-0175">Coiled coil</keyword>
<organism evidence="3 4">
    <name type="scientific">Pichia inconspicua</name>
    <dbReference type="NCBI Taxonomy" id="52247"/>
    <lineage>
        <taxon>Eukaryota</taxon>
        <taxon>Fungi</taxon>
        <taxon>Dikarya</taxon>
        <taxon>Ascomycota</taxon>
        <taxon>Saccharomycotina</taxon>
        <taxon>Pichiomycetes</taxon>
        <taxon>Pichiales</taxon>
        <taxon>Pichiaceae</taxon>
        <taxon>Pichia</taxon>
    </lineage>
</organism>
<evidence type="ECO:0000256" key="2">
    <source>
        <dbReference type="SAM" id="MobiDB-lite"/>
    </source>
</evidence>
<dbReference type="OrthoDB" id="3992389at2759"/>
<feature type="region of interest" description="Disordered" evidence="2">
    <location>
        <begin position="562"/>
        <end position="592"/>
    </location>
</feature>
<name>A0A4T0WZW7_9ASCO</name>
<dbReference type="InterPro" id="IPR051402">
    <property type="entry name" value="KPR-Related"/>
</dbReference>
<reference evidence="3 4" key="1">
    <citation type="journal article" date="2019" name="Front. Genet.">
        <title>Whole-Genome Sequencing of the Opportunistic Yeast Pathogen Candida inconspicua Uncovers Its Hybrid Origin.</title>
        <authorList>
            <person name="Mixao V."/>
            <person name="Hansen A.P."/>
            <person name="Saus E."/>
            <person name="Boekhout T."/>
            <person name="Lass-Florl C."/>
            <person name="Gabaldon T."/>
        </authorList>
    </citation>
    <scope>NUCLEOTIDE SEQUENCE [LARGE SCALE GENOMIC DNA]</scope>
    <source>
        <strain evidence="3 4">CBS 180</strain>
    </source>
</reference>